<accession>A0AAJ1I9J2</accession>
<dbReference type="GO" id="GO:0005737">
    <property type="term" value="C:cytoplasm"/>
    <property type="evidence" value="ECO:0007669"/>
    <property type="project" value="UniProtKB-SubCell"/>
</dbReference>
<evidence type="ECO:0000256" key="6">
    <source>
        <dbReference type="PIRSR" id="PIRSR000193-1"/>
    </source>
</evidence>
<dbReference type="NCBIfam" id="TIGR00112">
    <property type="entry name" value="proC"/>
    <property type="match status" value="1"/>
</dbReference>
<comment type="catalytic activity">
    <reaction evidence="4">
        <text>L-proline + NAD(+) = (S)-1-pyrroline-5-carboxylate + NADH + 2 H(+)</text>
        <dbReference type="Rhea" id="RHEA:14105"/>
        <dbReference type="ChEBI" id="CHEBI:15378"/>
        <dbReference type="ChEBI" id="CHEBI:17388"/>
        <dbReference type="ChEBI" id="CHEBI:57540"/>
        <dbReference type="ChEBI" id="CHEBI:57945"/>
        <dbReference type="ChEBI" id="CHEBI:60039"/>
        <dbReference type="EC" id="1.5.1.2"/>
    </reaction>
</comment>
<dbReference type="Gene3D" id="1.10.3730.10">
    <property type="entry name" value="ProC C-terminal domain-like"/>
    <property type="match status" value="1"/>
</dbReference>
<dbReference type="EC" id="1.5.1.2" evidence="4 5"/>
<evidence type="ECO:0000256" key="2">
    <source>
        <dbReference type="ARBA" id="ARBA00022857"/>
    </source>
</evidence>
<keyword evidence="4" id="KW-0963">Cytoplasm</keyword>
<gene>
    <name evidence="4 9" type="primary">proC</name>
    <name evidence="9" type="ORF">PQJ61_00350</name>
</gene>
<dbReference type="GO" id="GO:0055129">
    <property type="term" value="P:L-proline biosynthetic process"/>
    <property type="evidence" value="ECO:0007669"/>
    <property type="project" value="UniProtKB-UniRule"/>
</dbReference>
<evidence type="ECO:0000256" key="3">
    <source>
        <dbReference type="ARBA" id="ARBA00023002"/>
    </source>
</evidence>
<evidence type="ECO:0000256" key="4">
    <source>
        <dbReference type="HAMAP-Rule" id="MF_01925"/>
    </source>
</evidence>
<dbReference type="InterPro" id="IPR008927">
    <property type="entry name" value="6-PGluconate_DH-like_C_sf"/>
</dbReference>
<dbReference type="PANTHER" id="PTHR11645:SF0">
    <property type="entry name" value="PYRROLINE-5-CARBOXYLATE REDUCTASE 3"/>
    <property type="match status" value="1"/>
</dbReference>
<organism evidence="9 10">
    <name type="scientific">Candidatus Thalassospirochaeta sargassi</name>
    <dbReference type="NCBI Taxonomy" id="3119039"/>
    <lineage>
        <taxon>Bacteria</taxon>
        <taxon>Pseudomonadati</taxon>
        <taxon>Spirochaetota</taxon>
        <taxon>Spirochaetia</taxon>
        <taxon>Spirochaetales</taxon>
        <taxon>Spirochaetaceae</taxon>
        <taxon>Candidatus Thalassospirochaeta</taxon>
    </lineage>
</organism>
<evidence type="ECO:0000256" key="5">
    <source>
        <dbReference type="NCBIfam" id="TIGR00112"/>
    </source>
</evidence>
<comment type="catalytic activity">
    <reaction evidence="4">
        <text>L-proline + NADP(+) = (S)-1-pyrroline-5-carboxylate + NADPH + 2 H(+)</text>
        <dbReference type="Rhea" id="RHEA:14109"/>
        <dbReference type="ChEBI" id="CHEBI:15378"/>
        <dbReference type="ChEBI" id="CHEBI:17388"/>
        <dbReference type="ChEBI" id="CHEBI:57783"/>
        <dbReference type="ChEBI" id="CHEBI:58349"/>
        <dbReference type="ChEBI" id="CHEBI:60039"/>
        <dbReference type="EC" id="1.5.1.2"/>
    </reaction>
</comment>
<dbReference type="Pfam" id="PF03807">
    <property type="entry name" value="F420_oxidored"/>
    <property type="match status" value="1"/>
</dbReference>
<dbReference type="Gene3D" id="3.40.50.720">
    <property type="entry name" value="NAD(P)-binding Rossmann-like Domain"/>
    <property type="match status" value="1"/>
</dbReference>
<dbReference type="AlphaFoldDB" id="A0AAJ1I9J2"/>
<dbReference type="InterPro" id="IPR036291">
    <property type="entry name" value="NAD(P)-bd_dom_sf"/>
</dbReference>
<comment type="caution">
    <text evidence="9">The sequence shown here is derived from an EMBL/GenBank/DDBJ whole genome shotgun (WGS) entry which is preliminary data.</text>
</comment>
<dbReference type="SUPFAM" id="SSF48179">
    <property type="entry name" value="6-phosphogluconate dehydrogenase C-terminal domain-like"/>
    <property type="match status" value="1"/>
</dbReference>
<protein>
    <recommendedName>
        <fullName evidence="4 5">Pyrroline-5-carboxylate reductase</fullName>
        <shortName evidence="4">P5C reductase</shortName>
        <shortName evidence="4">P5CR</shortName>
        <ecNumber evidence="4 5">1.5.1.2</ecNumber>
    </recommendedName>
    <alternativeName>
        <fullName evidence="4">PCA reductase</fullName>
    </alternativeName>
</protein>
<keyword evidence="4" id="KW-0641">Proline biosynthesis</keyword>
<dbReference type="EMBL" id="JAQQAL010000002">
    <property type="protein sequence ID" value="MDC7225193.1"/>
    <property type="molecule type" value="Genomic_DNA"/>
</dbReference>
<proteinExistence type="inferred from homology"/>
<comment type="pathway">
    <text evidence="4">Amino-acid biosynthesis; L-proline biosynthesis; L-proline from L-glutamate 5-semialdehyde: step 1/1.</text>
</comment>
<feature type="binding site" evidence="6">
    <location>
        <begin position="7"/>
        <end position="12"/>
    </location>
    <ligand>
        <name>NADP(+)</name>
        <dbReference type="ChEBI" id="CHEBI:58349"/>
    </ligand>
</feature>
<keyword evidence="4" id="KW-0028">Amino-acid biosynthesis</keyword>
<feature type="domain" description="Pyrroline-5-carboxylate reductase dimerisation" evidence="8">
    <location>
        <begin position="156"/>
        <end position="260"/>
    </location>
</feature>
<dbReference type="Pfam" id="PF14748">
    <property type="entry name" value="P5CR_dimer"/>
    <property type="match status" value="1"/>
</dbReference>
<feature type="domain" description="Pyrroline-5-carboxylate reductase catalytic N-terminal" evidence="7">
    <location>
        <begin position="3"/>
        <end position="81"/>
    </location>
</feature>
<evidence type="ECO:0000256" key="1">
    <source>
        <dbReference type="ARBA" id="ARBA00005525"/>
    </source>
</evidence>
<dbReference type="HAMAP" id="MF_01925">
    <property type="entry name" value="P5C_reductase"/>
    <property type="match status" value="1"/>
</dbReference>
<comment type="subcellular location">
    <subcellularLocation>
        <location evidence="4">Cytoplasm</location>
    </subcellularLocation>
</comment>
<evidence type="ECO:0000313" key="10">
    <source>
        <dbReference type="Proteomes" id="UP001221217"/>
    </source>
</evidence>
<dbReference type="InterPro" id="IPR028939">
    <property type="entry name" value="P5C_Rdtase_cat_N"/>
</dbReference>
<keyword evidence="3 4" id="KW-0560">Oxidoreductase</keyword>
<evidence type="ECO:0000259" key="8">
    <source>
        <dbReference type="Pfam" id="PF14748"/>
    </source>
</evidence>
<dbReference type="Proteomes" id="UP001221217">
    <property type="component" value="Unassembled WGS sequence"/>
</dbReference>
<comment type="function">
    <text evidence="4">Catalyzes the reduction of 1-pyrroline-5-carboxylate (PCA) to L-proline.</text>
</comment>
<dbReference type="FunFam" id="1.10.3730.10:FF:000001">
    <property type="entry name" value="Pyrroline-5-carboxylate reductase"/>
    <property type="match status" value="1"/>
</dbReference>
<dbReference type="InterPro" id="IPR029036">
    <property type="entry name" value="P5CR_dimer"/>
</dbReference>
<dbReference type="GO" id="GO:0004735">
    <property type="term" value="F:pyrroline-5-carboxylate reductase activity"/>
    <property type="evidence" value="ECO:0007669"/>
    <property type="project" value="UniProtKB-UniRule"/>
</dbReference>
<comment type="similarity">
    <text evidence="1 4">Belongs to the pyrroline-5-carboxylate reductase family.</text>
</comment>
<name>A0AAJ1I9J2_9SPIO</name>
<dbReference type="PANTHER" id="PTHR11645">
    <property type="entry name" value="PYRROLINE-5-CARBOXYLATE REDUCTASE"/>
    <property type="match status" value="1"/>
</dbReference>
<dbReference type="InterPro" id="IPR000304">
    <property type="entry name" value="Pyrroline-COOH_reductase"/>
</dbReference>
<sequence>MIRIGFLGAGNMAFAIAGAVSNKFDDSVIVPFDISDERIELFKSSYGNVEPVSAAAELTDKCDILFLSVKPQMMKDAIEPLAGFSGLAVSIAAGLKISFFEQQMPSARIVRVMPNTPCLVGEMAAGYAPGRGVTSADLALTDKILTAAGVAVAVEEEQIDAVTGISGSGPAFLARIAEAFIDAGVESGLEPELARDLTLQTMKGTAALLQQKNMSPEELVKMVSSPNGTTVAGREILESSEYHDIIARTVARTIERSKELGK</sequence>
<evidence type="ECO:0000313" key="9">
    <source>
        <dbReference type="EMBL" id="MDC7225193.1"/>
    </source>
</evidence>
<dbReference type="SUPFAM" id="SSF51735">
    <property type="entry name" value="NAD(P)-binding Rossmann-fold domains"/>
    <property type="match status" value="1"/>
</dbReference>
<evidence type="ECO:0000259" key="7">
    <source>
        <dbReference type="Pfam" id="PF03807"/>
    </source>
</evidence>
<reference evidence="9 10" key="1">
    <citation type="submission" date="2022-12" db="EMBL/GenBank/DDBJ databases">
        <title>Metagenome assembled genome from gulf of manar.</title>
        <authorList>
            <person name="Kohli P."/>
            <person name="Pk S."/>
            <person name="Venkata Ramana C."/>
            <person name="Sasikala C."/>
        </authorList>
    </citation>
    <scope>NUCLEOTIDE SEQUENCE [LARGE SCALE GENOMIC DNA]</scope>
    <source>
        <strain evidence="9">JB008</strain>
    </source>
</reference>
<dbReference type="PIRSF" id="PIRSF000193">
    <property type="entry name" value="Pyrrol-5-carb_rd"/>
    <property type="match status" value="1"/>
</dbReference>
<keyword evidence="2 4" id="KW-0521">NADP</keyword>